<dbReference type="InterPro" id="IPR050493">
    <property type="entry name" value="FAD-dep_Monooxygenase_BioMet"/>
</dbReference>
<accession>A0A2P2C9M1</accession>
<dbReference type="PANTHER" id="PTHR13789">
    <property type="entry name" value="MONOOXYGENASE"/>
    <property type="match status" value="1"/>
</dbReference>
<dbReference type="SUPFAM" id="SSF51905">
    <property type="entry name" value="FAD/NAD(P)-binding domain"/>
    <property type="match status" value="1"/>
</dbReference>
<dbReference type="Pfam" id="PF01494">
    <property type="entry name" value="FAD_binding_3"/>
    <property type="match status" value="1"/>
</dbReference>
<evidence type="ECO:0000313" key="4">
    <source>
        <dbReference type="EMBL" id="CUR58695.1"/>
    </source>
</evidence>
<keyword evidence="2 4" id="KW-0503">Monooxygenase</keyword>
<sequence>MTGSVLVVGGGIAGRAAARALAKHGLGCTVVEQRESSGRGTGVNLPGNAVRALAELGVPEQALSEGLPLRRREYRNRRGHLLFTMDEDSFWAGVGRSTCIRHGDLVDALALPEAAALERARAVRARPTSEGVEILVEGISSPRFFDFVIGADGVHSSMREAVAQDVLRPSSMTRSAWRFVGDNPGVDCWTAWSGRDVTFLLIPMTEDLVYGYAARTRGGHVGSHRSWLAQEAEGFPAVVGAAVAQGMRSGELHHAAVDEVRLGTWHRGRLVLIGDAAHATGPVWAQGVAMALEDALALGRLLTSTPADDWGRVGPRFEALRRPRVGHVQSATDRMSRLAALPGWLRDVSATALGPKSYRAAYEPLLGPDHLNDRDG</sequence>
<protein>
    <submittedName>
        <fullName evidence="4">Putative Monooxygenase, FAD-binding</fullName>
    </submittedName>
</protein>
<dbReference type="InterPro" id="IPR002938">
    <property type="entry name" value="FAD-bd"/>
</dbReference>
<dbReference type="PRINTS" id="PR00420">
    <property type="entry name" value="RNGMNOXGNASE"/>
</dbReference>
<name>A0A2P2C9M1_9ZZZZ</name>
<dbReference type="GO" id="GO:0004497">
    <property type="term" value="F:monooxygenase activity"/>
    <property type="evidence" value="ECO:0007669"/>
    <property type="project" value="UniProtKB-KW"/>
</dbReference>
<keyword evidence="1" id="KW-0560">Oxidoreductase</keyword>
<dbReference type="PANTHER" id="PTHR13789:SF309">
    <property type="entry name" value="PUTATIVE (AFU_ORTHOLOGUE AFUA_6G14510)-RELATED"/>
    <property type="match status" value="1"/>
</dbReference>
<dbReference type="AlphaFoldDB" id="A0A2P2C9M1"/>
<dbReference type="InterPro" id="IPR036188">
    <property type="entry name" value="FAD/NAD-bd_sf"/>
</dbReference>
<evidence type="ECO:0000256" key="2">
    <source>
        <dbReference type="ARBA" id="ARBA00023033"/>
    </source>
</evidence>
<proteinExistence type="predicted"/>
<dbReference type="EMBL" id="CZKB01000008">
    <property type="protein sequence ID" value="CUR58695.1"/>
    <property type="molecule type" value="Genomic_DNA"/>
</dbReference>
<evidence type="ECO:0000259" key="3">
    <source>
        <dbReference type="Pfam" id="PF01494"/>
    </source>
</evidence>
<reference evidence="4" key="1">
    <citation type="submission" date="2015-08" db="EMBL/GenBank/DDBJ databases">
        <authorList>
            <person name="Babu N.S."/>
            <person name="Beckwith C.J."/>
            <person name="Beseler K.G."/>
            <person name="Brison A."/>
            <person name="Carone J.V."/>
            <person name="Caskin T.P."/>
            <person name="Diamond M."/>
            <person name="Durham M.E."/>
            <person name="Foxe J.M."/>
            <person name="Go M."/>
            <person name="Henderson B.A."/>
            <person name="Jones I.B."/>
            <person name="McGettigan J.A."/>
            <person name="Micheletti S.J."/>
            <person name="Nasrallah M.E."/>
            <person name="Ortiz D."/>
            <person name="Piller C.R."/>
            <person name="Privatt S.R."/>
            <person name="Schneider S.L."/>
            <person name="Sharp S."/>
            <person name="Smith T.C."/>
            <person name="Stanton J.D."/>
            <person name="Ullery H.E."/>
            <person name="Wilson R.J."/>
            <person name="Serrano M.G."/>
            <person name="Buck G."/>
            <person name="Lee V."/>
            <person name="Wang Y."/>
            <person name="Carvalho R."/>
            <person name="Voegtly L."/>
            <person name="Shi R."/>
            <person name="Duckworth R."/>
            <person name="Johnson A."/>
            <person name="Loviza R."/>
            <person name="Walstead R."/>
            <person name="Shah Z."/>
            <person name="Kiflezghi M."/>
            <person name="Wade K."/>
            <person name="Ball S.L."/>
            <person name="Bradley K.W."/>
            <person name="Asai D.J."/>
            <person name="Bowman C.A."/>
            <person name="Russell D.A."/>
            <person name="Pope W.H."/>
            <person name="Jacobs-Sera D."/>
            <person name="Hendrix R.W."/>
            <person name="Hatfull G.F."/>
        </authorList>
    </citation>
    <scope>NUCLEOTIDE SEQUENCE</scope>
</reference>
<feature type="domain" description="FAD-binding" evidence="3">
    <location>
        <begin position="4"/>
        <end position="303"/>
    </location>
</feature>
<dbReference type="GO" id="GO:0071949">
    <property type="term" value="F:FAD binding"/>
    <property type="evidence" value="ECO:0007669"/>
    <property type="project" value="InterPro"/>
</dbReference>
<dbReference type="Gene3D" id="3.50.50.60">
    <property type="entry name" value="FAD/NAD(P)-binding domain"/>
    <property type="match status" value="1"/>
</dbReference>
<gene>
    <name evidence="4" type="ORF">NOCA1160010</name>
</gene>
<evidence type="ECO:0000256" key="1">
    <source>
        <dbReference type="ARBA" id="ARBA00023002"/>
    </source>
</evidence>
<organism evidence="4">
    <name type="scientific">metagenome</name>
    <dbReference type="NCBI Taxonomy" id="256318"/>
    <lineage>
        <taxon>unclassified sequences</taxon>
        <taxon>metagenomes</taxon>
    </lineage>
</organism>